<evidence type="ECO:0000256" key="1">
    <source>
        <dbReference type="ARBA" id="ARBA00022801"/>
    </source>
</evidence>
<evidence type="ECO:0000313" key="4">
    <source>
        <dbReference type="Proteomes" id="UP000494218"/>
    </source>
</evidence>
<dbReference type="PANTHER" id="PTHR42680:SF3">
    <property type="entry name" value="DCTP DEAMINASE"/>
    <property type="match status" value="1"/>
</dbReference>
<dbReference type="SUPFAM" id="SSF51283">
    <property type="entry name" value="dUTPase-like"/>
    <property type="match status" value="1"/>
</dbReference>
<dbReference type="InterPro" id="IPR033704">
    <property type="entry name" value="dUTPase_trimeric"/>
</dbReference>
<proteinExistence type="predicted"/>
<dbReference type="EC" id="3.5.4.13" evidence="3"/>
<dbReference type="GO" id="GO:0006229">
    <property type="term" value="P:dUTP biosynthetic process"/>
    <property type="evidence" value="ECO:0007669"/>
    <property type="project" value="InterPro"/>
</dbReference>
<dbReference type="EMBL" id="CABVPW010000024">
    <property type="protein sequence ID" value="VWB98947.1"/>
    <property type="molecule type" value="Genomic_DNA"/>
</dbReference>
<dbReference type="CDD" id="cd07557">
    <property type="entry name" value="trimeric_dUTPase"/>
    <property type="match status" value="1"/>
</dbReference>
<dbReference type="AlphaFoldDB" id="A0A6P2NVQ2"/>
<dbReference type="Pfam" id="PF22769">
    <property type="entry name" value="DCD"/>
    <property type="match status" value="1"/>
</dbReference>
<organism evidence="3 4">
    <name type="scientific">Burkholderia lata (strain ATCC 17760 / DSM 23089 / LMG 22485 / NCIMB 9086 / R18194 / 383)</name>
    <dbReference type="NCBI Taxonomy" id="482957"/>
    <lineage>
        <taxon>Bacteria</taxon>
        <taxon>Pseudomonadati</taxon>
        <taxon>Pseudomonadota</taxon>
        <taxon>Betaproteobacteria</taxon>
        <taxon>Burkholderiales</taxon>
        <taxon>Burkholderiaceae</taxon>
        <taxon>Burkholderia</taxon>
        <taxon>Burkholderia cepacia complex</taxon>
    </lineage>
</organism>
<sequence length="168" mass="18696">MILTGSAIDSAVGEGQIVITPYDQRQLNPNSYNYRLGRTLLVPRAAGDSIDIEYEELTIPESGYRLEPGRTYLGHTYEILGSDVFAMSLIGRSSIGRLGLFLQVSANLGHVGSCHRWTLELVSAKPFILYPEMKIGQISFWHVDGHSNAYLSGYSQFNKPEISRLSKK</sequence>
<dbReference type="GO" id="GO:0015949">
    <property type="term" value="P:nucleobase-containing small molecule interconversion"/>
    <property type="evidence" value="ECO:0007669"/>
    <property type="project" value="TreeGrafter"/>
</dbReference>
<dbReference type="RefSeq" id="WP_175033285.1">
    <property type="nucleotide sequence ID" value="NZ_CABVPW010000024.1"/>
</dbReference>
<dbReference type="GO" id="GO:0008829">
    <property type="term" value="F:dCTP deaminase activity"/>
    <property type="evidence" value="ECO:0007669"/>
    <property type="project" value="UniProtKB-EC"/>
</dbReference>
<dbReference type="PANTHER" id="PTHR42680">
    <property type="entry name" value="DCTP DEAMINASE"/>
    <property type="match status" value="1"/>
</dbReference>
<evidence type="ECO:0000256" key="2">
    <source>
        <dbReference type="ARBA" id="ARBA00023080"/>
    </source>
</evidence>
<keyword evidence="1 3" id="KW-0378">Hydrolase</keyword>
<accession>A0A6P2NVQ2</accession>
<evidence type="ECO:0000313" key="3">
    <source>
        <dbReference type="EMBL" id="VWB98947.1"/>
    </source>
</evidence>
<dbReference type="Gene3D" id="2.70.40.10">
    <property type="match status" value="1"/>
</dbReference>
<name>A0A6P2NVQ2_BURL3</name>
<gene>
    <name evidence="3" type="primary">dcd_1</name>
    <name evidence="3" type="ORF">BLA23254_04709</name>
</gene>
<reference evidence="3 4" key="1">
    <citation type="submission" date="2019-09" db="EMBL/GenBank/DDBJ databases">
        <authorList>
            <person name="Depoorter E."/>
        </authorList>
    </citation>
    <scope>NUCLEOTIDE SEQUENCE [LARGE SCALE GENOMIC DNA]</scope>
    <source>
        <strain evidence="3">LMG 23254</strain>
    </source>
</reference>
<dbReference type="InterPro" id="IPR036157">
    <property type="entry name" value="dUTPase-like_sf"/>
</dbReference>
<dbReference type="Proteomes" id="UP000494218">
    <property type="component" value="Unassembled WGS sequence"/>
</dbReference>
<keyword evidence="2" id="KW-0546">Nucleotide metabolism</keyword>
<protein>
    <submittedName>
        <fullName evidence="3">dCTP deaminase</fullName>
        <ecNumber evidence="3">3.5.4.13</ecNumber>
    </submittedName>
</protein>
<dbReference type="InterPro" id="IPR011962">
    <property type="entry name" value="dCTP_deaminase"/>
</dbReference>